<keyword evidence="2" id="KW-0436">Ligase</keyword>
<evidence type="ECO:0000313" key="2">
    <source>
        <dbReference type="EMBL" id="ACR01567.1"/>
    </source>
</evidence>
<dbReference type="AlphaFoldDB" id="C4KAZ1"/>
<dbReference type="KEGG" id="tmz:Tmz1t_2968"/>
<dbReference type="HOGENOM" id="CLU_007415_2_1_4"/>
<dbReference type="InterPro" id="IPR032875">
    <property type="entry name" value="Succ_CoA_lig_flav_dom"/>
</dbReference>
<dbReference type="InterPro" id="IPR036291">
    <property type="entry name" value="NAD(P)-bd_dom_sf"/>
</dbReference>
<dbReference type="Proteomes" id="UP000002186">
    <property type="component" value="Chromosome"/>
</dbReference>
<evidence type="ECO:0000259" key="1">
    <source>
        <dbReference type="SMART" id="SM00881"/>
    </source>
</evidence>
<dbReference type="PANTHER" id="PTHR42793">
    <property type="entry name" value="COA BINDING DOMAIN CONTAINING PROTEIN"/>
    <property type="match status" value="1"/>
</dbReference>
<name>C4KAZ1_THASP</name>
<dbReference type="STRING" id="85643.Tmz1t_2968"/>
<organism evidence="2 3">
    <name type="scientific">Thauera aminoaromatica</name>
    <dbReference type="NCBI Taxonomy" id="164330"/>
    <lineage>
        <taxon>Bacteria</taxon>
        <taxon>Pseudomonadati</taxon>
        <taxon>Pseudomonadota</taxon>
        <taxon>Betaproteobacteria</taxon>
        <taxon>Rhodocyclales</taxon>
        <taxon>Zoogloeaceae</taxon>
        <taxon>Thauera</taxon>
    </lineage>
</organism>
<feature type="domain" description="CoA-binding" evidence="1">
    <location>
        <begin position="201"/>
        <end position="298"/>
    </location>
</feature>
<dbReference type="PANTHER" id="PTHR42793:SF1">
    <property type="entry name" value="PEPTIDYL-LYSINE N-ACETYLTRANSFERASE PATZ"/>
    <property type="match status" value="1"/>
</dbReference>
<reference evidence="2 3" key="2">
    <citation type="journal article" date="2012" name="Stand. Genomic Sci.">
        <title>Complete genome sequence of Thauera aminoaromatica strain MZ1T.</title>
        <authorList>
            <person name="Jiang K."/>
            <person name="Sanseverino J."/>
            <person name="Chauhan A."/>
            <person name="Lucas S."/>
            <person name="Copeland A."/>
            <person name="Lapidus A."/>
            <person name="Del Rio T.G."/>
            <person name="Dalin E."/>
            <person name="Tice H."/>
            <person name="Bruce D."/>
            <person name="Goodwin L."/>
            <person name="Pitluck S."/>
            <person name="Sims D."/>
            <person name="Brettin T."/>
            <person name="Detter J.C."/>
            <person name="Han C."/>
            <person name="Chang Y.J."/>
            <person name="Larimer F."/>
            <person name="Land M."/>
            <person name="Hauser L."/>
            <person name="Kyrpides N.C."/>
            <person name="Mikhailova N."/>
            <person name="Moser S."/>
            <person name="Jegier P."/>
            <person name="Close D."/>
            <person name="Debruyn J.M."/>
            <person name="Wang Y."/>
            <person name="Layton A.C."/>
            <person name="Allen M.S."/>
            <person name="Sayler G.S."/>
        </authorList>
    </citation>
    <scope>NUCLEOTIDE SEQUENCE [LARGE SCALE GENOMIC DNA]</scope>
    <source>
        <strain evidence="2 3">MZ1T</strain>
    </source>
</reference>
<dbReference type="InterPro" id="IPR003781">
    <property type="entry name" value="CoA-bd"/>
</dbReference>
<protein>
    <submittedName>
        <fullName evidence="2">Organic acid-CoA ligase (ADP forming)</fullName>
    </submittedName>
</protein>
<evidence type="ECO:0000313" key="3">
    <source>
        <dbReference type="Proteomes" id="UP000002186"/>
    </source>
</evidence>
<reference evidence="3" key="1">
    <citation type="submission" date="2009-05" db="EMBL/GenBank/DDBJ databases">
        <title>Complete sequence of chromosome of Thauera sp. MZ1T.</title>
        <authorList>
            <consortium name="US DOE Joint Genome Institute"/>
            <person name="Lucas S."/>
            <person name="Copeland A."/>
            <person name="Lapidus A."/>
            <person name="Glavina del Rio T."/>
            <person name="Dalin E."/>
            <person name="Tice H."/>
            <person name="Bruce D."/>
            <person name="Goodwin L."/>
            <person name="Pitluck S."/>
            <person name="Sims D."/>
            <person name="Brettin T."/>
            <person name="Detter J.C."/>
            <person name="Han C."/>
            <person name="Larimer F."/>
            <person name="Land M."/>
            <person name="Hauser L."/>
            <person name="Kyrpides N."/>
            <person name="Mikhailova N."/>
            <person name="Sayler G.S."/>
        </authorList>
    </citation>
    <scope>NUCLEOTIDE SEQUENCE [LARGE SCALE GENOMIC DNA]</scope>
    <source>
        <strain evidence="3">MZ1T</strain>
    </source>
</reference>
<dbReference type="InterPro" id="IPR016102">
    <property type="entry name" value="Succinyl-CoA_synth-like"/>
</dbReference>
<dbReference type="EMBL" id="CP001281">
    <property type="protein sequence ID" value="ACR01567.1"/>
    <property type="molecule type" value="Genomic_DNA"/>
</dbReference>
<dbReference type="GO" id="GO:0016874">
    <property type="term" value="F:ligase activity"/>
    <property type="evidence" value="ECO:0007669"/>
    <property type="project" value="UniProtKB-KW"/>
</dbReference>
<keyword evidence="3" id="KW-1185">Reference proteome</keyword>
<dbReference type="Pfam" id="PF13607">
    <property type="entry name" value="Succ_CoA_lig"/>
    <property type="match status" value="1"/>
</dbReference>
<dbReference type="SUPFAM" id="SSF52210">
    <property type="entry name" value="Succinyl-CoA synthetase domains"/>
    <property type="match status" value="2"/>
</dbReference>
<dbReference type="Gene3D" id="3.30.470.20">
    <property type="entry name" value="ATP-grasp fold, B domain"/>
    <property type="match status" value="1"/>
</dbReference>
<dbReference type="SMART" id="SM00881">
    <property type="entry name" value="CoA_binding"/>
    <property type="match status" value="1"/>
</dbReference>
<dbReference type="Gene3D" id="3.40.50.720">
    <property type="entry name" value="NAD(P)-binding Rossmann-like Domain"/>
    <property type="match status" value="1"/>
</dbReference>
<dbReference type="Pfam" id="PF13380">
    <property type="entry name" value="CoA_binding_2"/>
    <property type="match status" value="1"/>
</dbReference>
<dbReference type="RefSeq" id="WP_012585762.1">
    <property type="nucleotide sequence ID" value="NC_011662.2"/>
</dbReference>
<gene>
    <name evidence="2" type="ordered locus">Tmz1t_2968</name>
</gene>
<dbReference type="OrthoDB" id="9807426at2"/>
<proteinExistence type="predicted"/>
<dbReference type="SUPFAM" id="SSF51735">
    <property type="entry name" value="NAD(P)-binding Rossmann-fold domains"/>
    <property type="match status" value="1"/>
</dbReference>
<dbReference type="eggNOG" id="COG1042">
    <property type="taxonomic scope" value="Bacteria"/>
</dbReference>
<sequence length="696" mass="73172">MTEVRSHAASRAAGEAAQHYRTALATGRATLDADELARLLAAADLHTTTAPADAIELSIRVHATREFGLVLSAGAGGLDGALDPANFARDRAAVHAAVELTDGEDFLERFRRTIAWQRITALAARRGVQPPDAALARLFEAALQLAAGGLPDAPGAQAALQELALDCACDGEAVRVVAARCSVGAPPPLRVARPIHKIDRLLHPERIGIVGASASGMNFGRIILRNLLGSGCAPERLCVIRPGGGEIDGVACIENLAAIEGKLDLLIVAVAADAVYPLVDEIIAAGTVEAVMLIPGGLGETAKSRAPAADLAARINAAHACGDGGPIFLGANCLGVVSHPGRYDSWFIPLERLPKPQKAPERRAVMLSQSGAFMITRLSHNPWLDPRYMIAMGNQTDLTHGDLLSWFAAREDVDSIGIYVEGFRDLDGLAFARAVRRAVLAGKQVVVYKSGRSEAGQAGVMGHTASIAGDPVLFASVLAQAGATVTDDVEVFDDLFYMAGTLHAKRIGGDRLAAASGAGFEAVSAADAIVGETFSMRMAALSADTVGRIEAVLAEKKLAALVEVRNPLDMNPGADDDAHVRITAAMIEDPEVDAVVVGLDPTAPMVRALEQSRLRPGYDLSDPESTVHTLPPLVARTDKPIVAVVDAGRLYDAMAAGLMDRGVCVFRNVARGTRALVRHVEARLDAERIRRHFGQS</sequence>
<accession>C4KAZ1</accession>
<dbReference type="Gene3D" id="3.40.50.261">
    <property type="entry name" value="Succinyl-CoA synthetase domains"/>
    <property type="match status" value="2"/>
</dbReference>